<keyword evidence="1" id="KW-0813">Transport</keyword>
<evidence type="ECO:0000256" key="3">
    <source>
        <dbReference type="ARBA" id="ARBA00022982"/>
    </source>
</evidence>
<evidence type="ECO:0000256" key="4">
    <source>
        <dbReference type="ARBA" id="ARBA00023004"/>
    </source>
</evidence>
<keyword evidence="5" id="KW-0411">Iron-sulfur</keyword>
<dbReference type="Gene3D" id="3.30.70.20">
    <property type="match status" value="1"/>
</dbReference>
<dbReference type="PANTHER" id="PTHR36923:SF3">
    <property type="entry name" value="FERREDOXIN"/>
    <property type="match status" value="1"/>
</dbReference>
<reference evidence="7 8" key="1">
    <citation type="journal article" date="2016" name="Nat. Commun.">
        <title>Thousands of microbial genomes shed light on interconnected biogeochemical processes in an aquifer system.</title>
        <authorList>
            <person name="Anantharaman K."/>
            <person name="Brown C.T."/>
            <person name="Hug L.A."/>
            <person name="Sharon I."/>
            <person name="Castelle C.J."/>
            <person name="Probst A.J."/>
            <person name="Thomas B.C."/>
            <person name="Singh A."/>
            <person name="Wilkins M.J."/>
            <person name="Karaoz U."/>
            <person name="Brodie E.L."/>
            <person name="Williams K.H."/>
            <person name="Hubbard S.S."/>
            <person name="Banfield J.F."/>
        </authorList>
    </citation>
    <scope>NUCLEOTIDE SEQUENCE [LARGE SCALE GENOMIC DNA]</scope>
</reference>
<dbReference type="Pfam" id="PF13370">
    <property type="entry name" value="Fer4_13"/>
    <property type="match status" value="1"/>
</dbReference>
<dbReference type="PANTHER" id="PTHR36923">
    <property type="entry name" value="FERREDOXIN"/>
    <property type="match status" value="1"/>
</dbReference>
<name>A0A1F7WEU1_9BACT</name>
<evidence type="ECO:0000259" key="6">
    <source>
        <dbReference type="PROSITE" id="PS51379"/>
    </source>
</evidence>
<evidence type="ECO:0000256" key="1">
    <source>
        <dbReference type="ARBA" id="ARBA00022448"/>
    </source>
</evidence>
<comment type="caution">
    <text evidence="7">The sequence shown here is derived from an EMBL/GenBank/DDBJ whole genome shotgun (WGS) entry which is preliminary data.</text>
</comment>
<dbReference type="PROSITE" id="PS51379">
    <property type="entry name" value="4FE4S_FER_2"/>
    <property type="match status" value="1"/>
</dbReference>
<keyword evidence="2" id="KW-0479">Metal-binding</keyword>
<accession>A0A1F7WEU1</accession>
<evidence type="ECO:0000313" key="8">
    <source>
        <dbReference type="Proteomes" id="UP000178735"/>
    </source>
</evidence>
<sequence>MINKINITDDCIACTACEFTCPEVFKVVGKKSSVLPAANFEKNEACIQKAAMGCPVNAIKYE</sequence>
<keyword evidence="3" id="KW-0249">Electron transport</keyword>
<dbReference type="PROSITE" id="PS00198">
    <property type="entry name" value="4FE4S_FER_1"/>
    <property type="match status" value="1"/>
</dbReference>
<dbReference type="EMBL" id="MGFH01000238">
    <property type="protein sequence ID" value="OGM01300.1"/>
    <property type="molecule type" value="Genomic_DNA"/>
</dbReference>
<dbReference type="InterPro" id="IPR017896">
    <property type="entry name" value="4Fe4S_Fe-S-bd"/>
</dbReference>
<dbReference type="GO" id="GO:0051536">
    <property type="term" value="F:iron-sulfur cluster binding"/>
    <property type="evidence" value="ECO:0007669"/>
    <property type="project" value="UniProtKB-KW"/>
</dbReference>
<dbReference type="STRING" id="1817813.A2008_01495"/>
<evidence type="ECO:0000256" key="5">
    <source>
        <dbReference type="ARBA" id="ARBA00023014"/>
    </source>
</evidence>
<dbReference type="InterPro" id="IPR051269">
    <property type="entry name" value="Fe-S_cluster_ET"/>
</dbReference>
<evidence type="ECO:0000313" key="7">
    <source>
        <dbReference type="EMBL" id="OGM01300.1"/>
    </source>
</evidence>
<proteinExistence type="predicted"/>
<protein>
    <recommendedName>
        <fullName evidence="6">4Fe-4S ferredoxin-type domain-containing protein</fullName>
    </recommendedName>
</protein>
<dbReference type="SUPFAM" id="SSF54862">
    <property type="entry name" value="4Fe-4S ferredoxins"/>
    <property type="match status" value="1"/>
</dbReference>
<gene>
    <name evidence="7" type="ORF">A2008_01495</name>
</gene>
<dbReference type="Proteomes" id="UP000178735">
    <property type="component" value="Unassembled WGS sequence"/>
</dbReference>
<organism evidence="7 8">
    <name type="scientific">Candidatus Wallbacteria bacterium GWC2_49_35</name>
    <dbReference type="NCBI Taxonomy" id="1817813"/>
    <lineage>
        <taxon>Bacteria</taxon>
        <taxon>Candidatus Walliibacteriota</taxon>
    </lineage>
</organism>
<keyword evidence="4" id="KW-0408">Iron</keyword>
<dbReference type="InterPro" id="IPR017900">
    <property type="entry name" value="4Fe4S_Fe_S_CS"/>
</dbReference>
<evidence type="ECO:0000256" key="2">
    <source>
        <dbReference type="ARBA" id="ARBA00022723"/>
    </source>
</evidence>
<dbReference type="AlphaFoldDB" id="A0A1F7WEU1"/>
<dbReference type="GO" id="GO:0046872">
    <property type="term" value="F:metal ion binding"/>
    <property type="evidence" value="ECO:0007669"/>
    <property type="project" value="UniProtKB-KW"/>
</dbReference>
<feature type="domain" description="4Fe-4S ferredoxin-type" evidence="6">
    <location>
        <begin position="1"/>
        <end position="30"/>
    </location>
</feature>